<proteinExistence type="predicted"/>
<protein>
    <submittedName>
        <fullName evidence="1">Putative LRR receptor-like serine/threonine-protein kinase</fullName>
    </submittedName>
</protein>
<evidence type="ECO:0000313" key="1">
    <source>
        <dbReference type="EMBL" id="KZV18397.1"/>
    </source>
</evidence>
<dbReference type="GO" id="GO:0016301">
    <property type="term" value="F:kinase activity"/>
    <property type="evidence" value="ECO:0007669"/>
    <property type="project" value="UniProtKB-KW"/>
</dbReference>
<evidence type="ECO:0000313" key="2">
    <source>
        <dbReference type="Proteomes" id="UP000250235"/>
    </source>
</evidence>
<name>A0A2Z7ABK0_9LAMI</name>
<keyword evidence="1" id="KW-0808">Transferase</keyword>
<sequence length="164" mass="18415">MSTDKTSSYTTTIGWYKHRAKTCKSWYQTLHQNAAFQQNKTASHSLRHQIRSITLAQYQPQATGALTSVDIWISKYMQRLDLLALKKDDVSSCATGTLTRVDICSQLNNQQAHANRSLTSATPNDVAPTNSNDIVSNPIPNHAKETTECNPRYQISPKRRHLGI</sequence>
<dbReference type="AlphaFoldDB" id="A0A2Z7ABK0"/>
<reference evidence="1 2" key="1">
    <citation type="journal article" date="2015" name="Proc. Natl. Acad. Sci. U.S.A.">
        <title>The resurrection genome of Boea hygrometrica: A blueprint for survival of dehydration.</title>
        <authorList>
            <person name="Xiao L."/>
            <person name="Yang G."/>
            <person name="Zhang L."/>
            <person name="Yang X."/>
            <person name="Zhao S."/>
            <person name="Ji Z."/>
            <person name="Zhou Q."/>
            <person name="Hu M."/>
            <person name="Wang Y."/>
            <person name="Chen M."/>
            <person name="Xu Y."/>
            <person name="Jin H."/>
            <person name="Xiao X."/>
            <person name="Hu G."/>
            <person name="Bao F."/>
            <person name="Hu Y."/>
            <person name="Wan P."/>
            <person name="Li L."/>
            <person name="Deng X."/>
            <person name="Kuang T."/>
            <person name="Xiang C."/>
            <person name="Zhu J.K."/>
            <person name="Oliver M.J."/>
            <person name="He Y."/>
        </authorList>
    </citation>
    <scope>NUCLEOTIDE SEQUENCE [LARGE SCALE GENOMIC DNA]</scope>
    <source>
        <strain evidence="2">cv. XS01</strain>
    </source>
</reference>
<accession>A0A2Z7ABK0</accession>
<keyword evidence="1" id="KW-0418">Kinase</keyword>
<organism evidence="1 2">
    <name type="scientific">Dorcoceras hygrometricum</name>
    <dbReference type="NCBI Taxonomy" id="472368"/>
    <lineage>
        <taxon>Eukaryota</taxon>
        <taxon>Viridiplantae</taxon>
        <taxon>Streptophyta</taxon>
        <taxon>Embryophyta</taxon>
        <taxon>Tracheophyta</taxon>
        <taxon>Spermatophyta</taxon>
        <taxon>Magnoliopsida</taxon>
        <taxon>eudicotyledons</taxon>
        <taxon>Gunneridae</taxon>
        <taxon>Pentapetalae</taxon>
        <taxon>asterids</taxon>
        <taxon>lamiids</taxon>
        <taxon>Lamiales</taxon>
        <taxon>Gesneriaceae</taxon>
        <taxon>Didymocarpoideae</taxon>
        <taxon>Trichosporeae</taxon>
        <taxon>Loxocarpinae</taxon>
        <taxon>Dorcoceras</taxon>
    </lineage>
</organism>
<gene>
    <name evidence="1" type="ORF">F511_28404</name>
</gene>
<dbReference type="Proteomes" id="UP000250235">
    <property type="component" value="Unassembled WGS sequence"/>
</dbReference>
<dbReference type="EMBL" id="KV017461">
    <property type="protein sequence ID" value="KZV18397.1"/>
    <property type="molecule type" value="Genomic_DNA"/>
</dbReference>
<keyword evidence="1" id="KW-0675">Receptor</keyword>
<keyword evidence="2" id="KW-1185">Reference proteome</keyword>